<keyword evidence="7" id="KW-0067">ATP-binding</keyword>
<proteinExistence type="inferred from homology"/>
<dbReference type="Proteomes" id="UP001055247">
    <property type="component" value="Unassembled WGS sequence"/>
</dbReference>
<keyword evidence="5" id="KW-0479">Metal-binding</keyword>
<sequence length="821" mass="88874">MQSEAMPAVRDSGAYDASSIQVLEGLEAVRKRPGMYIGDTNDGSGFHHMIWEVVDNGIDECLAGHADRVTVVLNADGSVTVVDNGRGIPVDPHPKYPGKSAAEIIMTVLHAGGKFDQNSYKVSGGLHGVGVSVVNALSSLLELTIWRGGREHHMAFEHGDPVASLREVGDAKGRRGTSVTFTPSLRTFTGVVEFSAAVVERRLRELAFLNSGVRILFHDRRVKDVDPVEMYYEGGVGEYVGFIDRTAGRDRVIARPIVVRTERSVEIEGNPGPTPVGIEVALQWNDSTTESILPFTNNIPQEDGGTHVQGFKSALTRSFMSYVERSPLKSKAALSGDDLREGLTAIVSVKLPDPKFASQTKAKLVSNEVSGPVQSAVGEALATWLDENPADARKVIDKAVEAAAAREAAKRAREMVRRKTVLEDVTSLPGKLADCRERDPAKSEILIVEGDSAGGSAKQGRDSEFQAVLPLRGKILNTETARLDKIMKNPAVGTLVKALGCGIGKASHDPDKVRYHRIIIMTDADVDGAHIRTLLLAFFFRHMPELIQRGYVYKAEPPLFSIEKKGRKTFLRDDAALDRELLRLGAEGIAFRRADGIVVEGADLVAAAERAKMDARLFAAIDTDVGLRPLSDALVVSGWLDPVLWRDDESMLRLGAEICAGMPAAMAGSRWSCDLEPEGLRLGWTVKGVGQERVLPRTLCEGAVAHTLARRRQQMSGIYGPGAAILEPSGEIPVPGPSSLFGHLRDRGGKGLTIGRYKGLGEMTAQQLSETTLDPANRSIVQIRVEDAEAARAKVDQLMGAKPEPRKHLLETRGHLIEIDA</sequence>
<evidence type="ECO:0000256" key="10">
    <source>
        <dbReference type="ARBA" id="ARBA00023125"/>
    </source>
</evidence>
<dbReference type="SUPFAM" id="SSF54211">
    <property type="entry name" value="Ribosomal protein S5 domain 2-like"/>
    <property type="match status" value="1"/>
</dbReference>
<dbReference type="FunFam" id="3.40.50.670:FF:000001">
    <property type="entry name" value="DNA topoisomerase 2"/>
    <property type="match status" value="1"/>
</dbReference>
<reference evidence="13" key="2">
    <citation type="submission" date="2021-08" db="EMBL/GenBank/DDBJ databases">
        <authorList>
            <person name="Tani A."/>
            <person name="Ola A."/>
            <person name="Ogura Y."/>
            <person name="Katsura K."/>
            <person name="Hayashi T."/>
        </authorList>
    </citation>
    <scope>NUCLEOTIDE SEQUENCE</scope>
    <source>
        <strain evidence="13">DSM 16372</strain>
    </source>
</reference>
<dbReference type="PRINTS" id="PR00418">
    <property type="entry name" value="TPI2FAMILY"/>
</dbReference>
<dbReference type="InterPro" id="IPR013506">
    <property type="entry name" value="Topo_IIA_bsu_dom2"/>
</dbReference>
<evidence type="ECO:0000256" key="4">
    <source>
        <dbReference type="ARBA" id="ARBA00012895"/>
    </source>
</evidence>
<dbReference type="NCBIfam" id="NF011501">
    <property type="entry name" value="PRK14939.1"/>
    <property type="match status" value="1"/>
</dbReference>
<dbReference type="AlphaFoldDB" id="A0AAV4ZTR5"/>
<dbReference type="InterPro" id="IPR006171">
    <property type="entry name" value="TOPRIM_dom"/>
</dbReference>
<feature type="domain" description="Toprim" evidence="12">
    <location>
        <begin position="443"/>
        <end position="558"/>
    </location>
</feature>
<dbReference type="InterPro" id="IPR018522">
    <property type="entry name" value="TopoIIA_CS"/>
</dbReference>
<dbReference type="Pfam" id="PF01751">
    <property type="entry name" value="Toprim"/>
    <property type="match status" value="1"/>
</dbReference>
<keyword evidence="9" id="KW-0799">Topoisomerase</keyword>
<evidence type="ECO:0000256" key="8">
    <source>
        <dbReference type="ARBA" id="ARBA00022842"/>
    </source>
</evidence>
<protein>
    <recommendedName>
        <fullName evidence="4">DNA topoisomerase (ATP-hydrolyzing)</fullName>
        <ecNumber evidence="4">5.6.2.2</ecNumber>
    </recommendedName>
</protein>
<dbReference type="PANTHER" id="PTHR45866">
    <property type="entry name" value="DNA GYRASE/TOPOISOMERASE SUBUNIT B"/>
    <property type="match status" value="1"/>
</dbReference>
<dbReference type="NCBIfam" id="NF004189">
    <property type="entry name" value="PRK05644.1"/>
    <property type="match status" value="1"/>
</dbReference>
<dbReference type="Pfam" id="PF02518">
    <property type="entry name" value="HATPase_c"/>
    <property type="match status" value="1"/>
</dbReference>
<dbReference type="EMBL" id="BPQO01000029">
    <property type="protein sequence ID" value="GJD91587.1"/>
    <property type="molecule type" value="Genomic_DNA"/>
</dbReference>
<dbReference type="SMART" id="SM00433">
    <property type="entry name" value="TOP2c"/>
    <property type="match status" value="1"/>
</dbReference>
<dbReference type="InterPro" id="IPR020568">
    <property type="entry name" value="Ribosomal_Su5_D2-typ_SF"/>
</dbReference>
<evidence type="ECO:0000256" key="11">
    <source>
        <dbReference type="ARBA" id="ARBA00023235"/>
    </source>
</evidence>
<evidence type="ECO:0000313" key="14">
    <source>
        <dbReference type="Proteomes" id="UP001055247"/>
    </source>
</evidence>
<comment type="catalytic activity">
    <reaction evidence="1">
        <text>ATP-dependent breakage, passage and rejoining of double-stranded DNA.</text>
        <dbReference type="EC" id="5.6.2.2"/>
    </reaction>
</comment>
<dbReference type="Pfam" id="PF00986">
    <property type="entry name" value="DNA_gyraseB_C"/>
    <property type="match status" value="1"/>
</dbReference>
<dbReference type="InterPro" id="IPR001241">
    <property type="entry name" value="Topo_IIA"/>
</dbReference>
<evidence type="ECO:0000256" key="7">
    <source>
        <dbReference type="ARBA" id="ARBA00022840"/>
    </source>
</evidence>
<dbReference type="GO" id="GO:0003677">
    <property type="term" value="F:DNA binding"/>
    <property type="evidence" value="ECO:0007669"/>
    <property type="project" value="UniProtKB-KW"/>
</dbReference>
<dbReference type="InterPro" id="IPR003594">
    <property type="entry name" value="HATPase_dom"/>
</dbReference>
<dbReference type="CDD" id="cd16928">
    <property type="entry name" value="HATPase_GyrB-like"/>
    <property type="match status" value="1"/>
</dbReference>
<keyword evidence="14" id="KW-1185">Reference proteome</keyword>
<dbReference type="RefSeq" id="WP_238231573.1">
    <property type="nucleotide sequence ID" value="NZ_BPQO01000029.1"/>
</dbReference>
<dbReference type="InterPro" id="IPR002288">
    <property type="entry name" value="DNA_gyrase_B_C"/>
</dbReference>
<dbReference type="Gene3D" id="3.40.50.670">
    <property type="match status" value="2"/>
</dbReference>
<dbReference type="SUPFAM" id="SSF56719">
    <property type="entry name" value="Type II DNA topoisomerase"/>
    <property type="match status" value="1"/>
</dbReference>
<evidence type="ECO:0000313" key="13">
    <source>
        <dbReference type="EMBL" id="GJD91587.1"/>
    </source>
</evidence>
<keyword evidence="11" id="KW-0413">Isomerase</keyword>
<evidence type="ECO:0000259" key="12">
    <source>
        <dbReference type="PROSITE" id="PS50880"/>
    </source>
</evidence>
<accession>A0AAV4ZTR5</accession>
<dbReference type="PROSITE" id="PS50880">
    <property type="entry name" value="TOPRIM"/>
    <property type="match status" value="1"/>
</dbReference>
<dbReference type="PRINTS" id="PR01159">
    <property type="entry name" value="DNAGYRASEB"/>
</dbReference>
<name>A0AAV4ZTR5_9HYPH</name>
<dbReference type="CDD" id="cd00822">
    <property type="entry name" value="TopoII_Trans_DNA_gyrase"/>
    <property type="match status" value="1"/>
</dbReference>
<dbReference type="PROSITE" id="PS00177">
    <property type="entry name" value="TOPOISOMERASE_II"/>
    <property type="match status" value="1"/>
</dbReference>
<keyword evidence="6" id="KW-0547">Nucleotide-binding</keyword>
<evidence type="ECO:0000256" key="9">
    <source>
        <dbReference type="ARBA" id="ARBA00023029"/>
    </source>
</evidence>
<dbReference type="Pfam" id="PF00204">
    <property type="entry name" value="DNA_gyraseB"/>
    <property type="match status" value="1"/>
</dbReference>
<dbReference type="EC" id="5.6.2.2" evidence="4"/>
<dbReference type="SUPFAM" id="SSF55874">
    <property type="entry name" value="ATPase domain of HSP90 chaperone/DNA topoisomerase II/histidine kinase"/>
    <property type="match status" value="1"/>
</dbReference>
<dbReference type="Gene3D" id="3.30.230.10">
    <property type="match status" value="1"/>
</dbReference>
<comment type="caution">
    <text evidence="13">The sequence shown here is derived from an EMBL/GenBank/DDBJ whole genome shotgun (WGS) entry which is preliminary data.</text>
</comment>
<keyword evidence="10" id="KW-0238">DNA-binding</keyword>
<comment type="cofactor">
    <cofactor evidence="2">
        <name>Mg(2+)</name>
        <dbReference type="ChEBI" id="CHEBI:18420"/>
    </cofactor>
</comment>
<dbReference type="InterPro" id="IPR000565">
    <property type="entry name" value="Topo_IIA_B"/>
</dbReference>
<comment type="similarity">
    <text evidence="3">Belongs to the type II topoisomerase GyrB family.</text>
</comment>
<dbReference type="GO" id="GO:0046872">
    <property type="term" value="F:metal ion binding"/>
    <property type="evidence" value="ECO:0007669"/>
    <property type="project" value="UniProtKB-KW"/>
</dbReference>
<evidence type="ECO:0000256" key="2">
    <source>
        <dbReference type="ARBA" id="ARBA00001946"/>
    </source>
</evidence>
<evidence type="ECO:0000256" key="1">
    <source>
        <dbReference type="ARBA" id="ARBA00000185"/>
    </source>
</evidence>
<dbReference type="Gene3D" id="3.30.565.10">
    <property type="entry name" value="Histidine kinase-like ATPase, C-terminal domain"/>
    <property type="match status" value="1"/>
</dbReference>
<dbReference type="InterPro" id="IPR036890">
    <property type="entry name" value="HATPase_C_sf"/>
</dbReference>
<keyword evidence="8" id="KW-0460">Magnesium</keyword>
<dbReference type="GO" id="GO:0005524">
    <property type="term" value="F:ATP binding"/>
    <property type="evidence" value="ECO:0007669"/>
    <property type="project" value="UniProtKB-KW"/>
</dbReference>
<dbReference type="PANTHER" id="PTHR45866:SF1">
    <property type="entry name" value="DNA GYRASE SUBUNIT B, MITOCHONDRIAL"/>
    <property type="match status" value="1"/>
</dbReference>
<evidence type="ECO:0000256" key="6">
    <source>
        <dbReference type="ARBA" id="ARBA00022741"/>
    </source>
</evidence>
<dbReference type="FunFam" id="3.30.565.10:FF:000002">
    <property type="entry name" value="DNA gyrase subunit B"/>
    <property type="match status" value="1"/>
</dbReference>
<organism evidence="13 14">
    <name type="scientific">Methylobacterium hispanicum</name>
    <dbReference type="NCBI Taxonomy" id="270350"/>
    <lineage>
        <taxon>Bacteria</taxon>
        <taxon>Pseudomonadati</taxon>
        <taxon>Pseudomonadota</taxon>
        <taxon>Alphaproteobacteria</taxon>
        <taxon>Hyphomicrobiales</taxon>
        <taxon>Methylobacteriaceae</taxon>
        <taxon>Methylobacterium</taxon>
    </lineage>
</organism>
<evidence type="ECO:0000256" key="3">
    <source>
        <dbReference type="ARBA" id="ARBA00010708"/>
    </source>
</evidence>
<evidence type="ECO:0000256" key="5">
    <source>
        <dbReference type="ARBA" id="ARBA00022723"/>
    </source>
</evidence>
<gene>
    <name evidence="13" type="primary">gyrB_1</name>
    <name evidence="13" type="ORF">BHAOGJBA_5135</name>
</gene>
<dbReference type="GO" id="GO:0003918">
    <property type="term" value="F:DNA topoisomerase type II (double strand cut, ATP-hydrolyzing) activity"/>
    <property type="evidence" value="ECO:0007669"/>
    <property type="project" value="UniProtKB-EC"/>
</dbReference>
<dbReference type="GO" id="GO:0006265">
    <property type="term" value="P:DNA topological change"/>
    <property type="evidence" value="ECO:0007669"/>
    <property type="project" value="InterPro"/>
</dbReference>
<dbReference type="InterPro" id="IPR014721">
    <property type="entry name" value="Ribsml_uS5_D2-typ_fold_subgr"/>
</dbReference>
<dbReference type="SMART" id="SM00387">
    <property type="entry name" value="HATPase_c"/>
    <property type="match status" value="1"/>
</dbReference>
<dbReference type="InterPro" id="IPR013760">
    <property type="entry name" value="Topo_IIA-like_dom_sf"/>
</dbReference>
<dbReference type="InterPro" id="IPR013759">
    <property type="entry name" value="Topo_IIA_B_C"/>
</dbReference>
<reference evidence="13" key="1">
    <citation type="journal article" date="2016" name="Front. Microbiol.">
        <title>Genome Sequence of the Piezophilic, Mesophilic Sulfate-Reducing Bacterium Desulfovibrio indicus J2T.</title>
        <authorList>
            <person name="Cao J."/>
            <person name="Maignien L."/>
            <person name="Shao Z."/>
            <person name="Alain K."/>
            <person name="Jebbar M."/>
        </authorList>
    </citation>
    <scope>NUCLEOTIDE SEQUENCE</scope>
    <source>
        <strain evidence="13">DSM 16372</strain>
    </source>
</reference>